<evidence type="ECO:0000256" key="4">
    <source>
        <dbReference type="ARBA" id="ARBA00023125"/>
    </source>
</evidence>
<organism evidence="10">
    <name type="scientific">Drosophila grimshawi</name>
    <name type="common">Hawaiian fruit fly</name>
    <name type="synonym">Idiomyia grimshawi</name>
    <dbReference type="NCBI Taxonomy" id="7222"/>
    <lineage>
        <taxon>Eukaryota</taxon>
        <taxon>Metazoa</taxon>
        <taxon>Ecdysozoa</taxon>
        <taxon>Arthropoda</taxon>
        <taxon>Hexapoda</taxon>
        <taxon>Insecta</taxon>
        <taxon>Pterygota</taxon>
        <taxon>Neoptera</taxon>
        <taxon>Endopterygota</taxon>
        <taxon>Diptera</taxon>
        <taxon>Brachycera</taxon>
        <taxon>Muscomorpha</taxon>
        <taxon>Ephydroidea</taxon>
        <taxon>Drosophilidae</taxon>
        <taxon>Drosophila</taxon>
        <taxon>Hawaiian Drosophila</taxon>
    </lineage>
</organism>
<evidence type="ECO:0000256" key="6">
    <source>
        <dbReference type="ARBA" id="ARBA00023242"/>
    </source>
</evidence>
<feature type="region of interest" description="Disordered" evidence="7">
    <location>
        <begin position="1"/>
        <end position="63"/>
    </location>
</feature>
<dbReference type="InterPro" id="IPR009044">
    <property type="entry name" value="ssDNA-bd_transcriptional_reg"/>
</dbReference>
<dbReference type="STRING" id="7222.B4JB34"/>
<feature type="compositionally biased region" description="Basic and acidic residues" evidence="7">
    <location>
        <begin position="29"/>
        <end position="51"/>
    </location>
</feature>
<protein>
    <submittedName>
        <fullName evidence="9">GH11512</fullName>
    </submittedName>
</protein>
<dbReference type="InterPro" id="IPR045125">
    <property type="entry name" value="Sub1/Tcp4-like"/>
</dbReference>
<dbReference type="EMBL" id="CH916368">
    <property type="protein sequence ID" value="EDW03926.1"/>
    <property type="molecule type" value="Genomic_DNA"/>
</dbReference>
<keyword evidence="4" id="KW-0238">DNA-binding</keyword>
<dbReference type="Proteomes" id="UP000001070">
    <property type="component" value="Unassembled WGS sequence"/>
</dbReference>
<dbReference type="Pfam" id="PF02229">
    <property type="entry name" value="PC4"/>
    <property type="match status" value="1"/>
</dbReference>
<evidence type="ECO:0000256" key="7">
    <source>
        <dbReference type="SAM" id="MobiDB-lite"/>
    </source>
</evidence>
<evidence type="ECO:0000259" key="8">
    <source>
        <dbReference type="Pfam" id="PF02229"/>
    </source>
</evidence>
<evidence type="ECO:0000313" key="9">
    <source>
        <dbReference type="EMBL" id="EDW03926.1"/>
    </source>
</evidence>
<dbReference type="eggNOG" id="KOG2712">
    <property type="taxonomic scope" value="Eukaryota"/>
</dbReference>
<proteinExistence type="inferred from homology"/>
<dbReference type="GO" id="GO:0060261">
    <property type="term" value="P:positive regulation of transcription initiation by RNA polymerase II"/>
    <property type="evidence" value="ECO:0007669"/>
    <property type="project" value="InterPro"/>
</dbReference>
<dbReference type="InterPro" id="IPR003173">
    <property type="entry name" value="PC4_C"/>
</dbReference>
<evidence type="ECO:0000256" key="2">
    <source>
        <dbReference type="ARBA" id="ARBA00009001"/>
    </source>
</evidence>
<reference evidence="9 10" key="1">
    <citation type="journal article" date="2007" name="Nature">
        <title>Evolution of genes and genomes on the Drosophila phylogeny.</title>
        <authorList>
            <consortium name="Drosophila 12 Genomes Consortium"/>
            <person name="Clark A.G."/>
            <person name="Eisen M.B."/>
            <person name="Smith D.R."/>
            <person name="Bergman C.M."/>
            <person name="Oliver B."/>
            <person name="Markow T.A."/>
            <person name="Kaufman T.C."/>
            <person name="Kellis M."/>
            <person name="Gelbart W."/>
            <person name="Iyer V.N."/>
            <person name="Pollard D.A."/>
            <person name="Sackton T.B."/>
            <person name="Larracuente A.M."/>
            <person name="Singh N.D."/>
            <person name="Abad J.P."/>
            <person name="Abt D.N."/>
            <person name="Adryan B."/>
            <person name="Aguade M."/>
            <person name="Akashi H."/>
            <person name="Anderson W.W."/>
            <person name="Aquadro C.F."/>
            <person name="Ardell D.H."/>
            <person name="Arguello R."/>
            <person name="Artieri C.G."/>
            <person name="Barbash D.A."/>
            <person name="Barker D."/>
            <person name="Barsanti P."/>
            <person name="Batterham P."/>
            <person name="Batzoglou S."/>
            <person name="Begun D."/>
            <person name="Bhutkar A."/>
            <person name="Blanco E."/>
            <person name="Bosak S.A."/>
            <person name="Bradley R.K."/>
            <person name="Brand A.D."/>
            <person name="Brent M.R."/>
            <person name="Brooks A.N."/>
            <person name="Brown R.H."/>
            <person name="Butlin R.K."/>
            <person name="Caggese C."/>
            <person name="Calvi B.R."/>
            <person name="Bernardo de Carvalho A."/>
            <person name="Caspi A."/>
            <person name="Castrezana S."/>
            <person name="Celniker S.E."/>
            <person name="Chang J.L."/>
            <person name="Chapple C."/>
            <person name="Chatterji S."/>
            <person name="Chinwalla A."/>
            <person name="Civetta A."/>
            <person name="Clifton S.W."/>
            <person name="Comeron J.M."/>
            <person name="Costello J.C."/>
            <person name="Coyne J.A."/>
            <person name="Daub J."/>
            <person name="David R.G."/>
            <person name="Delcher A.L."/>
            <person name="Delehaunty K."/>
            <person name="Do C.B."/>
            <person name="Ebling H."/>
            <person name="Edwards K."/>
            <person name="Eickbush T."/>
            <person name="Evans J.D."/>
            <person name="Filipski A."/>
            <person name="Findeiss S."/>
            <person name="Freyhult E."/>
            <person name="Fulton L."/>
            <person name="Fulton R."/>
            <person name="Garcia A.C."/>
            <person name="Gardiner A."/>
            <person name="Garfield D.A."/>
            <person name="Garvin B.E."/>
            <person name="Gibson G."/>
            <person name="Gilbert D."/>
            <person name="Gnerre S."/>
            <person name="Godfrey J."/>
            <person name="Good R."/>
            <person name="Gotea V."/>
            <person name="Gravely B."/>
            <person name="Greenberg A.J."/>
            <person name="Griffiths-Jones S."/>
            <person name="Gross S."/>
            <person name="Guigo R."/>
            <person name="Gustafson E.A."/>
            <person name="Haerty W."/>
            <person name="Hahn M.W."/>
            <person name="Halligan D.L."/>
            <person name="Halpern A.L."/>
            <person name="Halter G.M."/>
            <person name="Han M.V."/>
            <person name="Heger A."/>
            <person name="Hillier L."/>
            <person name="Hinrichs A.S."/>
            <person name="Holmes I."/>
            <person name="Hoskins R.A."/>
            <person name="Hubisz M.J."/>
            <person name="Hultmark D."/>
            <person name="Huntley M.A."/>
            <person name="Jaffe D.B."/>
            <person name="Jagadeeshan S."/>
            <person name="Jeck W.R."/>
            <person name="Johnson J."/>
            <person name="Jones C.D."/>
            <person name="Jordan W.C."/>
            <person name="Karpen G.H."/>
            <person name="Kataoka E."/>
            <person name="Keightley P.D."/>
            <person name="Kheradpour P."/>
            <person name="Kirkness E.F."/>
            <person name="Koerich L.B."/>
            <person name="Kristiansen K."/>
            <person name="Kudrna D."/>
            <person name="Kulathinal R.J."/>
            <person name="Kumar S."/>
            <person name="Kwok R."/>
            <person name="Lander E."/>
            <person name="Langley C.H."/>
            <person name="Lapoint R."/>
            <person name="Lazzaro B.P."/>
            <person name="Lee S.J."/>
            <person name="Levesque L."/>
            <person name="Li R."/>
            <person name="Lin C.F."/>
            <person name="Lin M.F."/>
            <person name="Lindblad-Toh K."/>
            <person name="Llopart A."/>
            <person name="Long M."/>
            <person name="Low L."/>
            <person name="Lozovsky E."/>
            <person name="Lu J."/>
            <person name="Luo M."/>
            <person name="Machado C.A."/>
            <person name="Makalowski W."/>
            <person name="Marzo M."/>
            <person name="Matsuda M."/>
            <person name="Matzkin L."/>
            <person name="McAllister B."/>
            <person name="McBride C.S."/>
            <person name="McKernan B."/>
            <person name="McKernan K."/>
            <person name="Mendez-Lago M."/>
            <person name="Minx P."/>
            <person name="Mollenhauer M.U."/>
            <person name="Montooth K."/>
            <person name="Mount S.M."/>
            <person name="Mu X."/>
            <person name="Myers E."/>
            <person name="Negre B."/>
            <person name="Newfeld S."/>
            <person name="Nielsen R."/>
            <person name="Noor M.A."/>
            <person name="O'Grady P."/>
            <person name="Pachter L."/>
            <person name="Papaceit M."/>
            <person name="Parisi M.J."/>
            <person name="Parisi M."/>
            <person name="Parts L."/>
            <person name="Pedersen J.S."/>
            <person name="Pesole G."/>
            <person name="Phillippy A.M."/>
            <person name="Ponting C.P."/>
            <person name="Pop M."/>
            <person name="Porcelli D."/>
            <person name="Powell J.R."/>
            <person name="Prohaska S."/>
            <person name="Pruitt K."/>
            <person name="Puig M."/>
            <person name="Quesneville H."/>
            <person name="Ram K.R."/>
            <person name="Rand D."/>
            <person name="Rasmussen M.D."/>
            <person name="Reed L.K."/>
            <person name="Reenan R."/>
            <person name="Reily A."/>
            <person name="Remington K.A."/>
            <person name="Rieger T.T."/>
            <person name="Ritchie M.G."/>
            <person name="Robin C."/>
            <person name="Rogers Y.H."/>
            <person name="Rohde C."/>
            <person name="Rozas J."/>
            <person name="Rubenfield M.J."/>
            <person name="Ruiz A."/>
            <person name="Russo S."/>
            <person name="Salzberg S.L."/>
            <person name="Sanchez-Gracia A."/>
            <person name="Saranga D.J."/>
            <person name="Sato H."/>
            <person name="Schaeffer S.W."/>
            <person name="Schatz M.C."/>
            <person name="Schlenke T."/>
            <person name="Schwartz R."/>
            <person name="Segarra C."/>
            <person name="Singh R.S."/>
            <person name="Sirot L."/>
            <person name="Sirota M."/>
            <person name="Sisneros N.B."/>
            <person name="Smith C.D."/>
            <person name="Smith T.F."/>
            <person name="Spieth J."/>
            <person name="Stage D.E."/>
            <person name="Stark A."/>
            <person name="Stephan W."/>
            <person name="Strausberg R.L."/>
            <person name="Strempel S."/>
            <person name="Sturgill D."/>
            <person name="Sutton G."/>
            <person name="Sutton G.G."/>
            <person name="Tao W."/>
            <person name="Teichmann S."/>
            <person name="Tobari Y.N."/>
            <person name="Tomimura Y."/>
            <person name="Tsolas J.M."/>
            <person name="Valente V.L."/>
            <person name="Venter E."/>
            <person name="Venter J.C."/>
            <person name="Vicario S."/>
            <person name="Vieira F.G."/>
            <person name="Vilella A.J."/>
            <person name="Villasante A."/>
            <person name="Walenz B."/>
            <person name="Wang J."/>
            <person name="Wasserman M."/>
            <person name="Watts T."/>
            <person name="Wilson D."/>
            <person name="Wilson R.K."/>
            <person name="Wing R.A."/>
            <person name="Wolfner M.F."/>
            <person name="Wong A."/>
            <person name="Wong G.K."/>
            <person name="Wu C.I."/>
            <person name="Wu G."/>
            <person name="Yamamoto D."/>
            <person name="Yang H.P."/>
            <person name="Yang S.P."/>
            <person name="Yorke J.A."/>
            <person name="Yoshida K."/>
            <person name="Zdobnov E."/>
            <person name="Zhang P."/>
            <person name="Zhang Y."/>
            <person name="Zimin A.V."/>
            <person name="Baldwin J."/>
            <person name="Abdouelleil A."/>
            <person name="Abdulkadir J."/>
            <person name="Abebe A."/>
            <person name="Abera B."/>
            <person name="Abreu J."/>
            <person name="Acer S.C."/>
            <person name="Aftuck L."/>
            <person name="Alexander A."/>
            <person name="An P."/>
            <person name="Anderson E."/>
            <person name="Anderson S."/>
            <person name="Arachi H."/>
            <person name="Azer M."/>
            <person name="Bachantsang P."/>
            <person name="Barry A."/>
            <person name="Bayul T."/>
            <person name="Berlin A."/>
            <person name="Bessette D."/>
            <person name="Bloom T."/>
            <person name="Blye J."/>
            <person name="Boguslavskiy L."/>
            <person name="Bonnet C."/>
            <person name="Boukhgalter B."/>
            <person name="Bourzgui I."/>
            <person name="Brown A."/>
            <person name="Cahill P."/>
            <person name="Channer S."/>
            <person name="Cheshatsang Y."/>
            <person name="Chuda L."/>
            <person name="Citroen M."/>
            <person name="Collymore A."/>
            <person name="Cooke P."/>
            <person name="Costello M."/>
            <person name="D'Aco K."/>
            <person name="Daza R."/>
            <person name="De Haan G."/>
            <person name="DeGray S."/>
            <person name="DeMaso C."/>
            <person name="Dhargay N."/>
            <person name="Dooley K."/>
            <person name="Dooley E."/>
            <person name="Doricent M."/>
            <person name="Dorje P."/>
            <person name="Dorjee K."/>
            <person name="Dupes A."/>
            <person name="Elong R."/>
            <person name="Falk J."/>
            <person name="Farina A."/>
            <person name="Faro S."/>
            <person name="Ferguson D."/>
            <person name="Fisher S."/>
            <person name="Foley C.D."/>
            <person name="Franke A."/>
            <person name="Friedrich D."/>
            <person name="Gadbois L."/>
            <person name="Gearin G."/>
            <person name="Gearin C.R."/>
            <person name="Giannoukos G."/>
            <person name="Goode T."/>
            <person name="Graham J."/>
            <person name="Grandbois E."/>
            <person name="Grewal S."/>
            <person name="Gyaltsen K."/>
            <person name="Hafez N."/>
            <person name="Hagos B."/>
            <person name="Hall J."/>
            <person name="Henson C."/>
            <person name="Hollinger A."/>
            <person name="Honan T."/>
            <person name="Huard M.D."/>
            <person name="Hughes L."/>
            <person name="Hurhula B."/>
            <person name="Husby M.E."/>
            <person name="Kamat A."/>
            <person name="Kanga B."/>
            <person name="Kashin S."/>
            <person name="Khazanovich D."/>
            <person name="Kisner P."/>
            <person name="Lance K."/>
            <person name="Lara M."/>
            <person name="Lee W."/>
            <person name="Lennon N."/>
            <person name="Letendre F."/>
            <person name="LeVine R."/>
            <person name="Lipovsky A."/>
            <person name="Liu X."/>
            <person name="Liu J."/>
            <person name="Liu S."/>
            <person name="Lokyitsang T."/>
            <person name="Lokyitsang Y."/>
            <person name="Lubonja R."/>
            <person name="Lui A."/>
            <person name="MacDonald P."/>
            <person name="Magnisalis V."/>
            <person name="Maru K."/>
            <person name="Matthews C."/>
            <person name="McCusker W."/>
            <person name="McDonough S."/>
            <person name="Mehta T."/>
            <person name="Meldrim J."/>
            <person name="Meneus L."/>
            <person name="Mihai O."/>
            <person name="Mihalev A."/>
            <person name="Mihova T."/>
            <person name="Mittelman R."/>
            <person name="Mlenga V."/>
            <person name="Montmayeur A."/>
            <person name="Mulrain L."/>
            <person name="Navidi A."/>
            <person name="Naylor J."/>
            <person name="Negash T."/>
            <person name="Nguyen T."/>
            <person name="Nguyen N."/>
            <person name="Nicol R."/>
            <person name="Norbu C."/>
            <person name="Norbu N."/>
            <person name="Novod N."/>
            <person name="O'Neill B."/>
            <person name="Osman S."/>
            <person name="Markiewicz E."/>
            <person name="Oyono O.L."/>
            <person name="Patti C."/>
            <person name="Phunkhang P."/>
            <person name="Pierre F."/>
            <person name="Priest M."/>
            <person name="Raghuraman S."/>
            <person name="Rege F."/>
            <person name="Reyes R."/>
            <person name="Rise C."/>
            <person name="Rogov P."/>
            <person name="Ross K."/>
            <person name="Ryan E."/>
            <person name="Settipalli S."/>
            <person name="Shea T."/>
            <person name="Sherpa N."/>
            <person name="Shi L."/>
            <person name="Shih D."/>
            <person name="Sparrow T."/>
            <person name="Spaulding J."/>
            <person name="Stalker J."/>
            <person name="Stange-Thomann N."/>
            <person name="Stavropoulos S."/>
            <person name="Stone C."/>
            <person name="Strader C."/>
            <person name="Tesfaye S."/>
            <person name="Thomson T."/>
            <person name="Thoulutsang Y."/>
            <person name="Thoulutsang D."/>
            <person name="Topham K."/>
            <person name="Topping I."/>
            <person name="Tsamla T."/>
            <person name="Vassiliev H."/>
            <person name="Vo A."/>
            <person name="Wangchuk T."/>
            <person name="Wangdi T."/>
            <person name="Weiand M."/>
            <person name="Wilkinson J."/>
            <person name="Wilson A."/>
            <person name="Yadav S."/>
            <person name="Young G."/>
            <person name="Yu Q."/>
            <person name="Zembek L."/>
            <person name="Zhong D."/>
            <person name="Zimmer A."/>
            <person name="Zwirko Z."/>
            <person name="Jaffe D.B."/>
            <person name="Alvarez P."/>
            <person name="Brockman W."/>
            <person name="Butler J."/>
            <person name="Chin C."/>
            <person name="Gnerre S."/>
            <person name="Grabherr M."/>
            <person name="Kleber M."/>
            <person name="Mauceli E."/>
            <person name="MacCallum I."/>
        </authorList>
    </citation>
    <scope>NUCLEOTIDE SEQUENCE [LARGE SCALE GENOMIC DNA]</scope>
    <source>
        <strain evidence="10">Tucson 15287-2541.00</strain>
    </source>
</reference>
<keyword evidence="10" id="KW-1185">Reference proteome</keyword>
<dbReference type="PhylomeDB" id="B4JB34"/>
<dbReference type="KEGG" id="dgr:6561823"/>
<dbReference type="AlphaFoldDB" id="B4JB34"/>
<dbReference type="OMA" id="TMDQWNV"/>
<dbReference type="Gene3D" id="2.30.31.10">
    <property type="entry name" value="Transcriptional Coactivator Pc4, Chain A"/>
    <property type="match status" value="1"/>
</dbReference>
<comment type="subcellular location">
    <subcellularLocation>
        <location evidence="1">Nucleus</location>
    </subcellularLocation>
</comment>
<dbReference type="OrthoDB" id="2505440at2759"/>
<accession>B4JB34</accession>
<comment type="similarity">
    <text evidence="2">Belongs to the transcriptional coactivator PC4 family.</text>
</comment>
<dbReference type="PANTHER" id="PTHR13215">
    <property type="entry name" value="RNA POLYMERASE II TRANSCRIPTIONAL COACTIVATOR"/>
    <property type="match status" value="1"/>
</dbReference>
<name>B4JB34_DROGR</name>
<feature type="domain" description="Transcriptional coactivator p15 (PC4) C-terminal" evidence="8">
    <location>
        <begin position="58"/>
        <end position="108"/>
    </location>
</feature>
<keyword evidence="6" id="KW-0539">Nucleus</keyword>
<sequence length="119" mass="13147">MPKIRKQKSSSSDSDSGPEDRNPPPASKKAKEDSTSNKANKNESAVKRGDGGDGTSSWTLEGMRQVRINEFRGRKMVDIREHYEKDGKVLPGKKGISLSASQWRKLLACADDVTRALEE</sequence>
<gene>
    <name evidence="9" type="primary">Dgri\GH11512</name>
    <name evidence="9" type="ORF">Dgri_GH11512</name>
</gene>
<keyword evidence="3" id="KW-0805">Transcription regulation</keyword>
<dbReference type="GO" id="GO:0003697">
    <property type="term" value="F:single-stranded DNA binding"/>
    <property type="evidence" value="ECO:0007669"/>
    <property type="project" value="EnsemblMetazoa"/>
</dbReference>
<dbReference type="HOGENOM" id="CLU_104273_1_2_1"/>
<dbReference type="SUPFAM" id="SSF54447">
    <property type="entry name" value="ssDNA-binding transcriptional regulator domain"/>
    <property type="match status" value="1"/>
</dbReference>
<evidence type="ECO:0000256" key="3">
    <source>
        <dbReference type="ARBA" id="ARBA00023015"/>
    </source>
</evidence>
<dbReference type="FunCoup" id="B4JB34">
    <property type="interactions" value="1384"/>
</dbReference>
<evidence type="ECO:0000256" key="5">
    <source>
        <dbReference type="ARBA" id="ARBA00023163"/>
    </source>
</evidence>
<dbReference type="GO" id="GO:0005634">
    <property type="term" value="C:nucleus"/>
    <property type="evidence" value="ECO:0007669"/>
    <property type="project" value="UniProtKB-SubCell"/>
</dbReference>
<evidence type="ECO:0000313" key="10">
    <source>
        <dbReference type="Proteomes" id="UP000001070"/>
    </source>
</evidence>
<dbReference type="GO" id="GO:0003713">
    <property type="term" value="F:transcription coactivator activity"/>
    <property type="evidence" value="ECO:0007669"/>
    <property type="project" value="InterPro"/>
</dbReference>
<dbReference type="GO" id="GO:0045892">
    <property type="term" value="P:negative regulation of DNA-templated transcription"/>
    <property type="evidence" value="ECO:0007669"/>
    <property type="project" value="EnsemblMetazoa"/>
</dbReference>
<dbReference type="InParanoid" id="B4JB34"/>
<keyword evidence="5" id="KW-0804">Transcription</keyword>
<evidence type="ECO:0000256" key="1">
    <source>
        <dbReference type="ARBA" id="ARBA00004123"/>
    </source>
</evidence>